<dbReference type="GO" id="GO:0004222">
    <property type="term" value="F:metalloendopeptidase activity"/>
    <property type="evidence" value="ECO:0007669"/>
    <property type="project" value="InterPro"/>
</dbReference>
<reference evidence="7" key="1">
    <citation type="submission" date="2012-12" db="EMBL/GenBank/DDBJ databases">
        <title>Identification and characterization of a phenylalanine ammonia-lyase gene family in Isatis indigotica Fort.</title>
        <authorList>
            <person name="Liu Q."/>
            <person name="Chen J."/>
            <person name="Zhou X."/>
            <person name="Di P."/>
            <person name="Xiao Y."/>
            <person name="Xuan H."/>
            <person name="Zhang L."/>
            <person name="Chen W."/>
        </authorList>
    </citation>
    <scope>NUCLEOTIDE SEQUENCE</scope>
    <source>
        <tissue evidence="7">Salivary gland</tissue>
    </source>
</reference>
<dbReference type="EMBL" id="GADI01002945">
    <property type="protein sequence ID" value="JAA70863.1"/>
    <property type="molecule type" value="mRNA"/>
</dbReference>
<accession>A0A0K8RJ11</accession>
<comment type="caution">
    <text evidence="5">Lacks conserved residue(s) required for the propagation of feature annotation.</text>
</comment>
<keyword evidence="3 5" id="KW-0862">Zinc</keyword>
<keyword evidence="5" id="KW-0479">Metal-binding</keyword>
<dbReference type="AlphaFoldDB" id="A0A0K8RJ11"/>
<keyword evidence="2" id="KW-0378">Hydrolase</keyword>
<keyword evidence="1 7" id="KW-0645">Protease</keyword>
<sequence>MFAVFRCTFFSWLLLGVGVCGNVVYPRLLEARGLDAEKVLYIQDDVVLRLQKTSVLSESFVFSENINGRRVDKIMNGKEIEADMYYDRNRMASVNLKAKNGGVEVKGILGHRLRIAPLDISARTGDGPIPHEIFQVEQRAVIPGNHSVGQEAKSDDNIFYAELKIVADGNHRDAFKSDQELVEYLALSMKLVNIRYEDTSNPRVQFLLTTVEVAENNFTELFYAPDVDCPGRAVKIYMDPVLMINKTAKIYGNSDEDITVFVTSVDLADNFDGTAYNHVMGQAKLGGLCSKGRRVAIVEDVPPTYSLIQIIAHELAHTLGVSHDGDEPLQSIAQKLNSRCTGFSGHLMAPSAHGKNNGHFSNCSIEQMRAFVSTLNESCREVKLKTYHKARAQELPGKILNRTYYCQKKHPNYPRITSEHEDYYKPLCKVLCCADSIYPCFEEPAVDGMPCGHGHEKICFRHRCDKHVDPLKRSQ</sequence>
<dbReference type="Pfam" id="PF01421">
    <property type="entry name" value="Reprolysin"/>
    <property type="match status" value="1"/>
</dbReference>
<dbReference type="PANTHER" id="PTHR11905">
    <property type="entry name" value="ADAM A DISINTEGRIN AND METALLOPROTEASE DOMAIN"/>
    <property type="match status" value="1"/>
</dbReference>
<feature type="binding site" evidence="5">
    <location>
        <position position="323"/>
    </location>
    <ligand>
        <name>Zn(2+)</name>
        <dbReference type="ChEBI" id="CHEBI:29105"/>
        <note>catalytic</note>
    </ligand>
</feature>
<feature type="domain" description="Peptidase M12B" evidence="6">
    <location>
        <begin position="159"/>
        <end position="379"/>
    </location>
</feature>
<dbReference type="GO" id="GO:0046872">
    <property type="term" value="F:metal ion binding"/>
    <property type="evidence" value="ECO:0007669"/>
    <property type="project" value="UniProtKB-KW"/>
</dbReference>
<feature type="binding site" evidence="5">
    <location>
        <position position="313"/>
    </location>
    <ligand>
        <name>Zn(2+)</name>
        <dbReference type="ChEBI" id="CHEBI:29105"/>
        <note>catalytic</note>
    </ligand>
</feature>
<evidence type="ECO:0000256" key="2">
    <source>
        <dbReference type="ARBA" id="ARBA00022801"/>
    </source>
</evidence>
<feature type="active site" evidence="5">
    <location>
        <position position="314"/>
    </location>
</feature>
<feature type="binding site" evidence="5">
    <location>
        <position position="317"/>
    </location>
    <ligand>
        <name>Zn(2+)</name>
        <dbReference type="ChEBI" id="CHEBI:29105"/>
        <note>catalytic</note>
    </ligand>
</feature>
<evidence type="ECO:0000256" key="4">
    <source>
        <dbReference type="ARBA" id="ARBA00023049"/>
    </source>
</evidence>
<dbReference type="InterPro" id="IPR001590">
    <property type="entry name" value="Peptidase_M12B"/>
</dbReference>
<dbReference type="PANTHER" id="PTHR11905:SF159">
    <property type="entry name" value="ADAM METALLOPROTEASE"/>
    <property type="match status" value="1"/>
</dbReference>
<evidence type="ECO:0000256" key="3">
    <source>
        <dbReference type="ARBA" id="ARBA00022833"/>
    </source>
</evidence>
<dbReference type="Gene3D" id="3.40.1620.60">
    <property type="match status" value="1"/>
</dbReference>
<evidence type="ECO:0000256" key="1">
    <source>
        <dbReference type="ARBA" id="ARBA00022670"/>
    </source>
</evidence>
<dbReference type="PROSITE" id="PS50215">
    <property type="entry name" value="ADAM_MEPRO"/>
    <property type="match status" value="1"/>
</dbReference>
<protein>
    <submittedName>
        <fullName evidence="7">Putative metalloprotease</fullName>
    </submittedName>
</protein>
<evidence type="ECO:0000256" key="5">
    <source>
        <dbReference type="PROSITE-ProRule" id="PRU00276"/>
    </source>
</evidence>
<dbReference type="GO" id="GO:0006509">
    <property type="term" value="P:membrane protein ectodomain proteolysis"/>
    <property type="evidence" value="ECO:0007669"/>
    <property type="project" value="TreeGrafter"/>
</dbReference>
<proteinExistence type="evidence at transcript level"/>
<name>A0A0K8RJ11_IXORI</name>
<dbReference type="SUPFAM" id="SSF55486">
    <property type="entry name" value="Metalloproteases ('zincins'), catalytic domain"/>
    <property type="match status" value="1"/>
</dbReference>
<dbReference type="Gene3D" id="3.40.390.10">
    <property type="entry name" value="Collagenase (Catalytic Domain)"/>
    <property type="match status" value="1"/>
</dbReference>
<organism evidence="7">
    <name type="scientific">Ixodes ricinus</name>
    <name type="common">Common tick</name>
    <name type="synonym">Acarus ricinus</name>
    <dbReference type="NCBI Taxonomy" id="34613"/>
    <lineage>
        <taxon>Eukaryota</taxon>
        <taxon>Metazoa</taxon>
        <taxon>Ecdysozoa</taxon>
        <taxon>Arthropoda</taxon>
        <taxon>Chelicerata</taxon>
        <taxon>Arachnida</taxon>
        <taxon>Acari</taxon>
        <taxon>Parasitiformes</taxon>
        <taxon>Ixodida</taxon>
        <taxon>Ixodoidea</taxon>
        <taxon>Ixodidae</taxon>
        <taxon>Ixodinae</taxon>
        <taxon>Ixodes</taxon>
    </lineage>
</organism>
<evidence type="ECO:0000259" key="6">
    <source>
        <dbReference type="PROSITE" id="PS50215"/>
    </source>
</evidence>
<evidence type="ECO:0000313" key="7">
    <source>
        <dbReference type="EMBL" id="JAA70863.1"/>
    </source>
</evidence>
<dbReference type="InterPro" id="IPR024079">
    <property type="entry name" value="MetalloPept_cat_dom_sf"/>
</dbReference>
<keyword evidence="4 7" id="KW-0482">Metalloprotease</keyword>